<evidence type="ECO:0000256" key="1">
    <source>
        <dbReference type="SAM" id="MobiDB-lite"/>
    </source>
</evidence>
<evidence type="ECO:0000313" key="3">
    <source>
        <dbReference type="EMBL" id="MFC4311529.1"/>
    </source>
</evidence>
<accession>A0ABV8SYX3</accession>
<feature type="region of interest" description="Disordered" evidence="1">
    <location>
        <begin position="1"/>
        <end position="23"/>
    </location>
</feature>
<proteinExistence type="predicted"/>
<sequence length="115" mass="12708">MSQDLKQRLKQGGRDTMERGKRAAAEQISEIADAIDRAGAQLDETQPMLASYAAKIADGVGDLAMHLREESFEDLYRRTRVLAMRHPGMFLLGSAALGVAVARFMKSTDIEGRRL</sequence>
<keyword evidence="2" id="KW-1133">Transmembrane helix</keyword>
<organism evidence="3 4">
    <name type="scientific">Steroidobacter flavus</name>
    <dbReference type="NCBI Taxonomy" id="1842136"/>
    <lineage>
        <taxon>Bacteria</taxon>
        <taxon>Pseudomonadati</taxon>
        <taxon>Pseudomonadota</taxon>
        <taxon>Gammaproteobacteria</taxon>
        <taxon>Steroidobacterales</taxon>
        <taxon>Steroidobacteraceae</taxon>
        <taxon>Steroidobacter</taxon>
    </lineage>
</organism>
<evidence type="ECO:0000256" key="2">
    <source>
        <dbReference type="SAM" id="Phobius"/>
    </source>
</evidence>
<evidence type="ECO:0008006" key="5">
    <source>
        <dbReference type="Google" id="ProtNLM"/>
    </source>
</evidence>
<dbReference type="EMBL" id="JBHSDU010000003">
    <property type="protein sequence ID" value="MFC4311529.1"/>
    <property type="molecule type" value="Genomic_DNA"/>
</dbReference>
<reference evidence="4" key="1">
    <citation type="journal article" date="2019" name="Int. J. Syst. Evol. Microbiol.">
        <title>The Global Catalogue of Microorganisms (GCM) 10K type strain sequencing project: providing services to taxonomists for standard genome sequencing and annotation.</title>
        <authorList>
            <consortium name="The Broad Institute Genomics Platform"/>
            <consortium name="The Broad Institute Genome Sequencing Center for Infectious Disease"/>
            <person name="Wu L."/>
            <person name="Ma J."/>
        </authorList>
    </citation>
    <scope>NUCLEOTIDE SEQUENCE [LARGE SCALE GENOMIC DNA]</scope>
    <source>
        <strain evidence="4">CGMCC 1.10759</strain>
    </source>
</reference>
<gene>
    <name evidence="3" type="ORF">ACFPN2_20680</name>
</gene>
<keyword evidence="2" id="KW-0812">Transmembrane</keyword>
<dbReference type="RefSeq" id="WP_380599946.1">
    <property type="nucleotide sequence ID" value="NZ_JBHSDU010000003.1"/>
</dbReference>
<feature type="transmembrane region" description="Helical" evidence="2">
    <location>
        <begin position="87"/>
        <end position="105"/>
    </location>
</feature>
<comment type="caution">
    <text evidence="3">The sequence shown here is derived from an EMBL/GenBank/DDBJ whole genome shotgun (WGS) entry which is preliminary data.</text>
</comment>
<feature type="compositionally biased region" description="Basic and acidic residues" evidence="1">
    <location>
        <begin position="12"/>
        <end position="23"/>
    </location>
</feature>
<evidence type="ECO:0000313" key="4">
    <source>
        <dbReference type="Proteomes" id="UP001595904"/>
    </source>
</evidence>
<keyword evidence="2" id="KW-0472">Membrane</keyword>
<keyword evidence="4" id="KW-1185">Reference proteome</keyword>
<name>A0ABV8SYX3_9GAMM</name>
<protein>
    <recommendedName>
        <fullName evidence="5">DUF883 domain-containing protein</fullName>
    </recommendedName>
</protein>
<dbReference type="Proteomes" id="UP001595904">
    <property type="component" value="Unassembled WGS sequence"/>
</dbReference>